<dbReference type="Pfam" id="PF00814">
    <property type="entry name" value="TsaD"/>
    <property type="match status" value="1"/>
</dbReference>
<evidence type="ECO:0000313" key="10">
    <source>
        <dbReference type="Proteomes" id="UP000256328"/>
    </source>
</evidence>
<comment type="similarity">
    <text evidence="7">Belongs to the KAE1 / TsaD family.</text>
</comment>
<dbReference type="Proteomes" id="UP000256328">
    <property type="component" value="Unassembled WGS sequence"/>
</dbReference>
<dbReference type="EC" id="2.3.1.234" evidence="1"/>
<dbReference type="PANTHER" id="PTHR11735">
    <property type="entry name" value="TRNA N6-ADENOSINE THREONYLCARBAMOYLTRANSFERASE"/>
    <property type="match status" value="1"/>
</dbReference>
<dbReference type="InterPro" id="IPR017861">
    <property type="entry name" value="KAE1/TsaD"/>
</dbReference>
<evidence type="ECO:0000256" key="3">
    <source>
        <dbReference type="ARBA" id="ARBA00022694"/>
    </source>
</evidence>
<dbReference type="Gene3D" id="3.30.420.40">
    <property type="match status" value="2"/>
</dbReference>
<comment type="subunit">
    <text evidence="7">Homodimer.</text>
</comment>
<evidence type="ECO:0000259" key="8">
    <source>
        <dbReference type="Pfam" id="PF00814"/>
    </source>
</evidence>
<dbReference type="InterPro" id="IPR043129">
    <property type="entry name" value="ATPase_NBD"/>
</dbReference>
<dbReference type="OrthoDB" id="10259622at2759"/>
<dbReference type="InterPro" id="IPR022450">
    <property type="entry name" value="TsaD"/>
</dbReference>
<gene>
    <name evidence="9" type="ORF">BP5796_05804</name>
</gene>
<comment type="catalytic activity">
    <reaction evidence="6 7">
        <text>L-threonylcarbamoyladenylate + adenosine(37) in tRNA = N(6)-L-threonylcarbamoyladenosine(37) in tRNA + AMP + H(+)</text>
        <dbReference type="Rhea" id="RHEA:37059"/>
        <dbReference type="Rhea" id="RHEA-COMP:10162"/>
        <dbReference type="Rhea" id="RHEA-COMP:10163"/>
        <dbReference type="ChEBI" id="CHEBI:15378"/>
        <dbReference type="ChEBI" id="CHEBI:73682"/>
        <dbReference type="ChEBI" id="CHEBI:74411"/>
        <dbReference type="ChEBI" id="CHEBI:74418"/>
        <dbReference type="ChEBI" id="CHEBI:456215"/>
        <dbReference type="EC" id="2.3.1.234"/>
    </reaction>
</comment>
<protein>
    <recommendedName>
        <fullName evidence="1">N(6)-L-threonylcarbamoyladenine synthase</fullName>
        <ecNumber evidence="1">2.3.1.234</ecNumber>
    </recommendedName>
</protein>
<proteinExistence type="inferred from homology"/>
<evidence type="ECO:0000256" key="5">
    <source>
        <dbReference type="ARBA" id="ARBA00023315"/>
    </source>
</evidence>
<keyword evidence="3 7" id="KW-0819">tRNA processing</keyword>
<dbReference type="GO" id="GO:0046872">
    <property type="term" value="F:metal ion binding"/>
    <property type="evidence" value="ECO:0007669"/>
    <property type="project" value="UniProtKB-KW"/>
</dbReference>
<evidence type="ECO:0000256" key="6">
    <source>
        <dbReference type="ARBA" id="ARBA00048117"/>
    </source>
</evidence>
<evidence type="ECO:0000256" key="2">
    <source>
        <dbReference type="ARBA" id="ARBA00022679"/>
    </source>
</evidence>
<dbReference type="InterPro" id="IPR000905">
    <property type="entry name" value="Gcp-like_dom"/>
</dbReference>
<dbReference type="InterPro" id="IPR017860">
    <property type="entry name" value="Peptidase_M22_CS"/>
</dbReference>
<dbReference type="SUPFAM" id="SSF53067">
    <property type="entry name" value="Actin-like ATPase domain"/>
    <property type="match status" value="2"/>
</dbReference>
<evidence type="ECO:0000313" key="9">
    <source>
        <dbReference type="EMBL" id="RDW77952.1"/>
    </source>
</evidence>
<evidence type="ECO:0000256" key="1">
    <source>
        <dbReference type="ARBA" id="ARBA00012156"/>
    </source>
</evidence>
<dbReference type="AlphaFoldDB" id="A0A3D8RV52"/>
<keyword evidence="7" id="KW-0496">Mitochondrion</keyword>
<dbReference type="PRINTS" id="PR00789">
    <property type="entry name" value="OSIALOPTASE"/>
</dbReference>
<feature type="domain" description="Gcp-like" evidence="8">
    <location>
        <begin position="121"/>
        <end position="404"/>
    </location>
</feature>
<dbReference type="GO" id="GO:0005739">
    <property type="term" value="C:mitochondrion"/>
    <property type="evidence" value="ECO:0007669"/>
    <property type="project" value="UniProtKB-SubCell"/>
</dbReference>
<accession>A0A3D8RV52</accession>
<dbReference type="PANTHER" id="PTHR11735:SF6">
    <property type="entry name" value="TRNA N6-ADENOSINE THREONYLCARBAMOYLTRANSFERASE, MITOCHONDRIAL"/>
    <property type="match status" value="1"/>
</dbReference>
<keyword evidence="4 7" id="KW-0479">Metal-binding</keyword>
<comment type="caution">
    <text evidence="9">The sequence shown here is derived from an EMBL/GenBank/DDBJ whole genome shotgun (WGS) entry which is preliminary data.</text>
</comment>
<reference evidence="9 10" key="1">
    <citation type="journal article" date="2018" name="IMA Fungus">
        <title>IMA Genome-F 9: Draft genome sequence of Annulohypoxylon stygium, Aspergillus mulundensis, Berkeleyomyces basicola (syn. Thielaviopsis basicola), Ceratocystis smalleyi, two Cercospora beticola strains, Coleophoma cylindrospora, Fusarium fracticaudum, Phialophora cf. hyalina, and Morchella septimelata.</title>
        <authorList>
            <person name="Wingfield B.D."/>
            <person name="Bills G.F."/>
            <person name="Dong Y."/>
            <person name="Huang W."/>
            <person name="Nel W.J."/>
            <person name="Swalarsk-Parry B.S."/>
            <person name="Vaghefi N."/>
            <person name="Wilken P.M."/>
            <person name="An Z."/>
            <person name="de Beer Z.W."/>
            <person name="De Vos L."/>
            <person name="Chen L."/>
            <person name="Duong T.A."/>
            <person name="Gao Y."/>
            <person name="Hammerbacher A."/>
            <person name="Kikkert J.R."/>
            <person name="Li Y."/>
            <person name="Li H."/>
            <person name="Li K."/>
            <person name="Li Q."/>
            <person name="Liu X."/>
            <person name="Ma X."/>
            <person name="Naidoo K."/>
            <person name="Pethybridge S.J."/>
            <person name="Sun J."/>
            <person name="Steenkamp E.T."/>
            <person name="van der Nest M.A."/>
            <person name="van Wyk S."/>
            <person name="Wingfield M.J."/>
            <person name="Xiong C."/>
            <person name="Yue Q."/>
            <person name="Zhang X."/>
        </authorList>
    </citation>
    <scope>NUCLEOTIDE SEQUENCE [LARGE SCALE GENOMIC DNA]</scope>
    <source>
        <strain evidence="9 10">BP5796</strain>
    </source>
</reference>
<sequence>MRPSCLLVRRAYASSKAICQQSRQLLTLAIETSCDDTSVALLEKHPNNSATLHFHEKITCDNREWEGVNPLSAHISHQKTLSALVKQALQKLPIQRPAIAHIGNSLLIPTQYGTETRRKPEFIAVTRGPGMRSNLNTGLDTAKGLAVAWQIPLLGVNHMQAHALTPRLVSALEIDETTGLNGDHNPAFPFLSLLVSGGHTMLVHSRDLCDHEILASSSDLAIGNLVDKAARDILPASTIKATSDVMYGRTLEEFAFPEEKPDYKYIPVFNNKGNFERLPTAYEHSLGVPFMLKPYEMEYSFSGIGAEVRRWMDSKPDMGKVERQVIAREAMRVAFEHLASRVLLALSKDDVKDVKSLVVSGGVASNQYLKHILRQVLDARGFEQMALVFPPPKLCTDNAAMIAWTGIEMYEAGWRTNLDALAINRWSIDPRAEDGGILGCGSWVREEKVLL</sequence>
<dbReference type="GO" id="GO:0072670">
    <property type="term" value="P:mitochondrial tRNA threonylcarbamoyladenosine modification"/>
    <property type="evidence" value="ECO:0007669"/>
    <property type="project" value="TreeGrafter"/>
</dbReference>
<evidence type="ECO:0000256" key="7">
    <source>
        <dbReference type="HAMAP-Rule" id="MF_03179"/>
    </source>
</evidence>
<dbReference type="GO" id="GO:0061711">
    <property type="term" value="F:tRNA N(6)-L-threonylcarbamoyladenine synthase activity"/>
    <property type="evidence" value="ECO:0007669"/>
    <property type="project" value="UniProtKB-EC"/>
</dbReference>
<comment type="cofactor">
    <cofactor evidence="7">
        <name>a divalent metal cation</name>
        <dbReference type="ChEBI" id="CHEBI:60240"/>
    </cofactor>
    <text evidence="7">Binds 1 divalent metal cation per subunit.</text>
</comment>
<dbReference type="EMBL" id="PDLN01000008">
    <property type="protein sequence ID" value="RDW77952.1"/>
    <property type="molecule type" value="Genomic_DNA"/>
</dbReference>
<comment type="subcellular location">
    <subcellularLocation>
        <location evidence="7">Mitochondrion</location>
    </subcellularLocation>
</comment>
<comment type="function">
    <text evidence="7">Required for the formation of a threonylcarbamoyl group on adenosine at position 37 (t(6)A37) in mitochondrial tRNAs that read codons beginning with adenine. Probably involved in the transfer of the threonylcarbamoyl moiety of threonylcarbamoyl-AMP (TC-AMP) to the N6 group of A37. Involved in mitochondrial genome maintenance.</text>
</comment>
<dbReference type="HAMAP" id="MF_01445">
    <property type="entry name" value="TsaD"/>
    <property type="match status" value="1"/>
</dbReference>
<organism evidence="9 10">
    <name type="scientific">Coleophoma crateriformis</name>
    <dbReference type="NCBI Taxonomy" id="565419"/>
    <lineage>
        <taxon>Eukaryota</taxon>
        <taxon>Fungi</taxon>
        <taxon>Dikarya</taxon>
        <taxon>Ascomycota</taxon>
        <taxon>Pezizomycotina</taxon>
        <taxon>Leotiomycetes</taxon>
        <taxon>Helotiales</taxon>
        <taxon>Dermateaceae</taxon>
        <taxon>Coleophoma</taxon>
    </lineage>
</organism>
<keyword evidence="10" id="KW-1185">Reference proteome</keyword>
<evidence type="ECO:0000256" key="4">
    <source>
        <dbReference type="ARBA" id="ARBA00022723"/>
    </source>
</evidence>
<keyword evidence="2 7" id="KW-0808">Transferase</keyword>
<keyword evidence="5 7" id="KW-0012">Acyltransferase</keyword>
<name>A0A3D8RV52_9HELO</name>
<dbReference type="PROSITE" id="PS01016">
    <property type="entry name" value="GLYCOPROTEASE"/>
    <property type="match status" value="1"/>
</dbReference>